<keyword evidence="4" id="KW-1185">Reference proteome</keyword>
<dbReference type="AlphaFoldDB" id="A0A2P4YCV7"/>
<feature type="coiled-coil region" evidence="1">
    <location>
        <begin position="79"/>
        <end position="106"/>
    </location>
</feature>
<organism evidence="3 4">
    <name type="scientific">Phytophthora palmivora</name>
    <dbReference type="NCBI Taxonomy" id="4796"/>
    <lineage>
        <taxon>Eukaryota</taxon>
        <taxon>Sar</taxon>
        <taxon>Stramenopiles</taxon>
        <taxon>Oomycota</taxon>
        <taxon>Peronosporomycetes</taxon>
        <taxon>Peronosporales</taxon>
        <taxon>Peronosporaceae</taxon>
        <taxon>Phytophthora</taxon>
    </lineage>
</organism>
<comment type="caution">
    <text evidence="3">The sequence shown here is derived from an EMBL/GenBank/DDBJ whole genome shotgun (WGS) entry which is preliminary data.</text>
</comment>
<dbReference type="OrthoDB" id="128820at2759"/>
<dbReference type="Proteomes" id="UP000237271">
    <property type="component" value="Unassembled WGS sequence"/>
</dbReference>
<dbReference type="EMBL" id="NCKW01003711">
    <property type="protein sequence ID" value="POM75646.1"/>
    <property type="molecule type" value="Genomic_DNA"/>
</dbReference>
<reference evidence="3 4" key="1">
    <citation type="journal article" date="2017" name="Genome Biol. Evol.">
        <title>Phytophthora megakarya and P. palmivora, closely related causal agents of cacao black pod rot, underwent increases in genome sizes and gene numbers by different mechanisms.</title>
        <authorList>
            <person name="Ali S.S."/>
            <person name="Shao J."/>
            <person name="Lary D.J."/>
            <person name="Kronmiller B."/>
            <person name="Shen D."/>
            <person name="Strem M.D."/>
            <person name="Amoako-Attah I."/>
            <person name="Akrofi A.Y."/>
            <person name="Begoude B.A."/>
            <person name="Ten Hoopen G.M."/>
            <person name="Coulibaly K."/>
            <person name="Kebe B.I."/>
            <person name="Melnick R.L."/>
            <person name="Guiltinan M.J."/>
            <person name="Tyler B.M."/>
            <person name="Meinhardt L.W."/>
            <person name="Bailey B.A."/>
        </authorList>
    </citation>
    <scope>NUCLEOTIDE SEQUENCE [LARGE SCALE GENOMIC DNA]</scope>
    <source>
        <strain evidence="4">sbr112.9</strain>
    </source>
</reference>
<sequence length="257" mass="29565">MVDGKMHLPAELSIPSEEDISPTKSNQRLTHKRSRSLECTNDNAEVAFEVVSDDERTIYIRERRRLKQIRYRAKKRRLLVELDGDIAKLQGEIQDFEARRQDLSLKQTVWDVTAKYFNIFRHGSNWELLSRCFDNFDVQLQKQGKVGTNSLIATTTTRIIISYATLQYVFPHLNSDNMGGINGGQWSSLASKMLRQRIVVHSSVRFDWDSAHAQIVSIHSQSDLLTPLLHLLGNLEDVSHVFDKALITPNFRLTSRN</sequence>
<keyword evidence="1" id="KW-0175">Coiled coil</keyword>
<accession>A0A2P4YCV7</accession>
<evidence type="ECO:0000256" key="2">
    <source>
        <dbReference type="SAM" id="MobiDB-lite"/>
    </source>
</evidence>
<evidence type="ECO:0000256" key="1">
    <source>
        <dbReference type="SAM" id="Coils"/>
    </source>
</evidence>
<name>A0A2P4YCV7_9STRA</name>
<feature type="region of interest" description="Disordered" evidence="2">
    <location>
        <begin position="1"/>
        <end position="33"/>
    </location>
</feature>
<evidence type="ECO:0000313" key="3">
    <source>
        <dbReference type="EMBL" id="POM75646.1"/>
    </source>
</evidence>
<evidence type="ECO:0000313" key="4">
    <source>
        <dbReference type="Proteomes" id="UP000237271"/>
    </source>
</evidence>
<proteinExistence type="predicted"/>
<gene>
    <name evidence="3" type="ORF">PHPALM_7221</name>
</gene>
<evidence type="ECO:0008006" key="5">
    <source>
        <dbReference type="Google" id="ProtNLM"/>
    </source>
</evidence>
<protein>
    <recommendedName>
        <fullName evidence="5">Bzip transcription factor</fullName>
    </recommendedName>
</protein>